<dbReference type="HAMAP" id="MF_00149">
    <property type="entry name" value="DNA_mis_repair"/>
    <property type="match status" value="1"/>
</dbReference>
<dbReference type="EMBL" id="VCJR02000002">
    <property type="protein sequence ID" value="NHK28610.1"/>
    <property type="molecule type" value="Genomic_DNA"/>
</dbReference>
<dbReference type="Gene3D" id="3.30.230.10">
    <property type="match status" value="1"/>
</dbReference>
<keyword evidence="10" id="KW-0255">Endonuclease</keyword>
<evidence type="ECO:0000259" key="7">
    <source>
        <dbReference type="SMART" id="SM00853"/>
    </source>
</evidence>
<dbReference type="GO" id="GO:0016887">
    <property type="term" value="F:ATP hydrolysis activity"/>
    <property type="evidence" value="ECO:0007669"/>
    <property type="project" value="InterPro"/>
</dbReference>
<dbReference type="Proteomes" id="UP000621856">
    <property type="component" value="Unassembled WGS sequence"/>
</dbReference>
<dbReference type="Pfam" id="PF01119">
    <property type="entry name" value="DNA_mis_repair"/>
    <property type="match status" value="1"/>
</dbReference>
<feature type="compositionally biased region" description="Low complexity" evidence="6">
    <location>
        <begin position="405"/>
        <end position="427"/>
    </location>
</feature>
<evidence type="ECO:0000313" key="12">
    <source>
        <dbReference type="Proteomes" id="UP000818603"/>
    </source>
</evidence>
<protein>
    <recommendedName>
        <fullName evidence="2 5">DNA mismatch repair protein MutL</fullName>
    </recommendedName>
</protein>
<dbReference type="InterPro" id="IPR020568">
    <property type="entry name" value="Ribosomal_Su5_D2-typ_SF"/>
</dbReference>
<dbReference type="NCBIfam" id="TIGR00585">
    <property type="entry name" value="mutl"/>
    <property type="match status" value="1"/>
</dbReference>
<dbReference type="SUPFAM" id="SSF54211">
    <property type="entry name" value="Ribosomal protein S5 domain 2-like"/>
    <property type="match status" value="1"/>
</dbReference>
<dbReference type="GO" id="GO:0005524">
    <property type="term" value="F:ATP binding"/>
    <property type="evidence" value="ECO:0007669"/>
    <property type="project" value="InterPro"/>
</dbReference>
<accession>A0A8J3A7Y2</accession>
<feature type="compositionally biased region" description="Basic and acidic residues" evidence="6">
    <location>
        <begin position="428"/>
        <end position="439"/>
    </location>
</feature>
<dbReference type="InterPro" id="IPR042120">
    <property type="entry name" value="MutL_C_dimsub"/>
</dbReference>
<dbReference type="GO" id="GO:0140664">
    <property type="term" value="F:ATP-dependent DNA damage sensor activity"/>
    <property type="evidence" value="ECO:0007669"/>
    <property type="project" value="InterPro"/>
</dbReference>
<dbReference type="InterPro" id="IPR038973">
    <property type="entry name" value="MutL/Mlh/Pms-like"/>
</dbReference>
<evidence type="ECO:0000256" key="1">
    <source>
        <dbReference type="ARBA" id="ARBA00006082"/>
    </source>
</evidence>
<organism evidence="9 11">
    <name type="scientific">Aquisalinus luteolus</name>
    <dbReference type="NCBI Taxonomy" id="1566827"/>
    <lineage>
        <taxon>Bacteria</taxon>
        <taxon>Pseudomonadati</taxon>
        <taxon>Pseudomonadota</taxon>
        <taxon>Alphaproteobacteria</taxon>
        <taxon>Parvularculales</taxon>
        <taxon>Parvularculaceae</taxon>
        <taxon>Aquisalinus</taxon>
    </lineage>
</organism>
<evidence type="ECO:0000256" key="2">
    <source>
        <dbReference type="ARBA" id="ARBA00021975"/>
    </source>
</evidence>
<dbReference type="SUPFAM" id="SSF55874">
    <property type="entry name" value="ATPase domain of HSP90 chaperone/DNA topoisomerase II/histidine kinase"/>
    <property type="match status" value="1"/>
</dbReference>
<dbReference type="GO" id="GO:0004519">
    <property type="term" value="F:endonuclease activity"/>
    <property type="evidence" value="ECO:0007669"/>
    <property type="project" value="UniProtKB-KW"/>
</dbReference>
<sequence>MSATARKSDNPRPAIHRLPPDAVNRIAAGEVIERPAAVIKELVENSLDAGATRIEIDIRDGGKASMSVTDNGCGMDEASMLLAIERHATSKLAPSDAGDYDLTNIATMGFRGEALPSIGAVARLDILSRPEGLNAAKLSVHGGKLDGPAPAAFAGHGTRIEVRDLFYATPARLKFLKTDRAETMAISEVLKKLAMARHDVGFALSSNGRKMFDYKAEPDTREGALARQAAVMGRDFGDNALALDTTREDVRLTGFAGLPTFNRGLPDKQFLFVNGRPVKDRLIIGAIRGAYADFLARDRHPAVTLFLDMPPSQVDVNVHPAKTEVRFRDAGMVRGLIVSALRHALAEAGHRASTTVAGYALGRMQTEGQQSAAPLQGSYQPQQRYSGASPQSFRRDDFNRDNPFAESYAPAGGAEESGESFSGFDTPTARHEPEPEHAPQEPPRNYPLGAARAQLHETYIVAQTQDGLVIVDQHAAHERLVYERMKKALAQGGVASQGLLIPEVVELDQAEADALTERAGEFAELGLKLEPFGDGAVIVRETPALLGKTDVQGMVRSLAEEISSLGEGLALKEKLQEICGNMACRGSVRAGRRLTTEEMNALLRQMEATPHSGQCNHGRPTYVELKLADIERLFGRR</sequence>
<evidence type="ECO:0000313" key="10">
    <source>
        <dbReference type="EMBL" id="NHK28610.1"/>
    </source>
</evidence>
<dbReference type="InterPro" id="IPR042121">
    <property type="entry name" value="MutL_C_regsub"/>
</dbReference>
<keyword evidence="4 5" id="KW-0234">DNA repair</keyword>
<evidence type="ECO:0000256" key="6">
    <source>
        <dbReference type="SAM" id="MobiDB-lite"/>
    </source>
</evidence>
<dbReference type="Gene3D" id="3.30.565.10">
    <property type="entry name" value="Histidine kinase-like ATPase, C-terminal domain"/>
    <property type="match status" value="1"/>
</dbReference>
<evidence type="ECO:0000313" key="11">
    <source>
        <dbReference type="Proteomes" id="UP000621856"/>
    </source>
</evidence>
<dbReference type="AlphaFoldDB" id="A0A8J3A7Y2"/>
<comment type="caution">
    <text evidence="9">The sequence shown here is derived from an EMBL/GenBank/DDBJ whole genome shotgun (WGS) entry which is preliminary data.</text>
</comment>
<feature type="region of interest" description="Disordered" evidence="6">
    <location>
        <begin position="368"/>
        <end position="447"/>
    </location>
</feature>
<reference evidence="10 12" key="2">
    <citation type="submission" date="2020-02" db="EMBL/GenBank/DDBJ databases">
        <title>Genome sequence of Parvularcula flava strain NH6-79.</title>
        <authorList>
            <person name="Abdul Karim M.H."/>
            <person name="Lam M.Q."/>
            <person name="Chen S.J."/>
            <person name="Yahya A."/>
            <person name="Shahir S."/>
            <person name="Shamsir M.S."/>
            <person name="Chong C.S."/>
        </authorList>
    </citation>
    <scope>NUCLEOTIDE SEQUENCE [LARGE SCALE GENOMIC DNA]</scope>
    <source>
        <strain evidence="10 12">NH6-79</strain>
    </source>
</reference>
<keyword evidence="10" id="KW-0378">Hydrolase</keyword>
<dbReference type="PANTHER" id="PTHR10073">
    <property type="entry name" value="DNA MISMATCH REPAIR PROTEIN MLH, PMS, MUTL"/>
    <property type="match status" value="1"/>
</dbReference>
<dbReference type="Pfam" id="PF13589">
    <property type="entry name" value="HATPase_c_3"/>
    <property type="match status" value="1"/>
</dbReference>
<dbReference type="Gene3D" id="3.30.1370.100">
    <property type="entry name" value="MutL, C-terminal domain, regulatory subdomain"/>
    <property type="match status" value="1"/>
</dbReference>
<dbReference type="Proteomes" id="UP000818603">
    <property type="component" value="Unassembled WGS sequence"/>
</dbReference>
<evidence type="ECO:0000313" key="9">
    <source>
        <dbReference type="EMBL" id="GGH98994.1"/>
    </source>
</evidence>
<dbReference type="InterPro" id="IPR036890">
    <property type="entry name" value="HATPase_C_sf"/>
</dbReference>
<dbReference type="GO" id="GO:0006298">
    <property type="term" value="P:mismatch repair"/>
    <property type="evidence" value="ECO:0007669"/>
    <property type="project" value="UniProtKB-UniRule"/>
</dbReference>
<evidence type="ECO:0000256" key="5">
    <source>
        <dbReference type="HAMAP-Rule" id="MF_00149"/>
    </source>
</evidence>
<dbReference type="InterPro" id="IPR037198">
    <property type="entry name" value="MutL_C_sf"/>
</dbReference>
<dbReference type="SUPFAM" id="SSF118116">
    <property type="entry name" value="DNA mismatch repair protein MutL"/>
    <property type="match status" value="1"/>
</dbReference>
<dbReference type="GO" id="GO:0032300">
    <property type="term" value="C:mismatch repair complex"/>
    <property type="evidence" value="ECO:0007669"/>
    <property type="project" value="InterPro"/>
</dbReference>
<dbReference type="Pfam" id="PF08676">
    <property type="entry name" value="MutL_C"/>
    <property type="match status" value="1"/>
</dbReference>
<name>A0A8J3A7Y2_9PROT</name>
<keyword evidence="12" id="KW-1185">Reference proteome</keyword>
<gene>
    <name evidence="5 9" type="primary">mutL</name>
    <name evidence="10" type="ORF">FF098_011890</name>
    <name evidence="9" type="ORF">GCM10011355_23900</name>
</gene>
<evidence type="ECO:0000259" key="8">
    <source>
        <dbReference type="SMART" id="SM01340"/>
    </source>
</evidence>
<feature type="domain" description="DNA mismatch repair protein S5" evidence="8">
    <location>
        <begin position="228"/>
        <end position="346"/>
    </location>
</feature>
<dbReference type="Gene3D" id="3.30.1540.20">
    <property type="entry name" value="MutL, C-terminal domain, dimerisation subdomain"/>
    <property type="match status" value="1"/>
</dbReference>
<proteinExistence type="inferred from homology"/>
<evidence type="ECO:0000256" key="4">
    <source>
        <dbReference type="ARBA" id="ARBA00023204"/>
    </source>
</evidence>
<dbReference type="GO" id="GO:0030983">
    <property type="term" value="F:mismatched DNA binding"/>
    <property type="evidence" value="ECO:0007669"/>
    <property type="project" value="InterPro"/>
</dbReference>
<keyword evidence="3 5" id="KW-0227">DNA damage</keyword>
<dbReference type="CDD" id="cd16926">
    <property type="entry name" value="HATPase_MutL-MLH-PMS-like"/>
    <property type="match status" value="1"/>
</dbReference>
<dbReference type="PROSITE" id="PS00058">
    <property type="entry name" value="DNA_MISMATCH_REPAIR_1"/>
    <property type="match status" value="1"/>
</dbReference>
<dbReference type="InterPro" id="IPR002099">
    <property type="entry name" value="MutL/Mlh/PMS"/>
</dbReference>
<dbReference type="InterPro" id="IPR013507">
    <property type="entry name" value="DNA_mismatch_S5_2-like"/>
</dbReference>
<dbReference type="InterPro" id="IPR014790">
    <property type="entry name" value="MutL_C"/>
</dbReference>
<feature type="domain" description="MutL C-terminal dimerisation" evidence="7">
    <location>
        <begin position="451"/>
        <end position="594"/>
    </location>
</feature>
<dbReference type="EMBL" id="BMGZ01000002">
    <property type="protein sequence ID" value="GGH98994.1"/>
    <property type="molecule type" value="Genomic_DNA"/>
</dbReference>
<keyword evidence="10" id="KW-0540">Nuclease</keyword>
<dbReference type="RefSeq" id="WP_155140754.1">
    <property type="nucleotide sequence ID" value="NZ_BMGZ01000002.1"/>
</dbReference>
<dbReference type="CDD" id="cd03482">
    <property type="entry name" value="MutL_Trans_MutL"/>
    <property type="match status" value="1"/>
</dbReference>
<dbReference type="InterPro" id="IPR020667">
    <property type="entry name" value="DNA_mismatch_repair_MutL"/>
</dbReference>
<comment type="function">
    <text evidence="5">This protein is involved in the repair of mismatches in DNA. It is required for dam-dependent methyl-directed DNA mismatch repair. May act as a 'molecular matchmaker', a protein that promotes the formation of a stable complex between two or more DNA-binding proteins in an ATP-dependent manner without itself being part of a final effector complex.</text>
</comment>
<dbReference type="PANTHER" id="PTHR10073:SF12">
    <property type="entry name" value="DNA MISMATCH REPAIR PROTEIN MLH1"/>
    <property type="match status" value="1"/>
</dbReference>
<evidence type="ECO:0000256" key="3">
    <source>
        <dbReference type="ARBA" id="ARBA00022763"/>
    </source>
</evidence>
<reference evidence="9" key="1">
    <citation type="journal article" date="2014" name="Int. J. Syst. Evol. Microbiol.">
        <title>Complete genome sequence of Corynebacterium casei LMG S-19264T (=DSM 44701T), isolated from a smear-ripened cheese.</title>
        <authorList>
            <consortium name="US DOE Joint Genome Institute (JGI-PGF)"/>
            <person name="Walter F."/>
            <person name="Albersmeier A."/>
            <person name="Kalinowski J."/>
            <person name="Ruckert C."/>
        </authorList>
    </citation>
    <scope>NUCLEOTIDE SEQUENCE</scope>
    <source>
        <strain evidence="9">CGMCC 1.14984</strain>
    </source>
</reference>
<dbReference type="InterPro" id="IPR014721">
    <property type="entry name" value="Ribsml_uS5_D2-typ_fold_subgr"/>
</dbReference>
<dbReference type="InterPro" id="IPR014762">
    <property type="entry name" value="DNA_mismatch_repair_CS"/>
</dbReference>
<dbReference type="SMART" id="SM00853">
    <property type="entry name" value="MutL_C"/>
    <property type="match status" value="1"/>
</dbReference>
<dbReference type="SMART" id="SM01340">
    <property type="entry name" value="DNA_mis_repair"/>
    <property type="match status" value="1"/>
</dbReference>
<dbReference type="FunFam" id="3.30.565.10:FF:000003">
    <property type="entry name" value="DNA mismatch repair endonuclease MutL"/>
    <property type="match status" value="1"/>
</dbReference>
<comment type="similarity">
    <text evidence="1 5">Belongs to the DNA mismatch repair MutL/HexB family.</text>
</comment>
<dbReference type="NCBIfam" id="NF000953">
    <property type="entry name" value="PRK00095.2-4"/>
    <property type="match status" value="1"/>
</dbReference>
<feature type="compositionally biased region" description="Polar residues" evidence="6">
    <location>
        <begin position="368"/>
        <end position="392"/>
    </location>
</feature>
<reference evidence="9" key="3">
    <citation type="submission" date="2020-09" db="EMBL/GenBank/DDBJ databases">
        <authorList>
            <person name="Sun Q."/>
            <person name="Zhou Y."/>
        </authorList>
    </citation>
    <scope>NUCLEOTIDE SEQUENCE</scope>
    <source>
        <strain evidence="9">CGMCC 1.14984</strain>
    </source>
</reference>